<evidence type="ECO:0000256" key="1">
    <source>
        <dbReference type="ARBA" id="ARBA00006599"/>
    </source>
</evidence>
<dbReference type="EC" id="5.5.1.19" evidence="2"/>
<dbReference type="SUPFAM" id="SSF51905">
    <property type="entry name" value="FAD/NAD(P)-binding domain"/>
    <property type="match status" value="1"/>
</dbReference>
<evidence type="ECO:0000313" key="2">
    <source>
        <dbReference type="EMBL" id="EYU15576.1"/>
    </source>
</evidence>
<proteinExistence type="inferred from homology"/>
<dbReference type="GO" id="GO:0016117">
    <property type="term" value="P:carotenoid biosynthetic process"/>
    <property type="evidence" value="ECO:0007669"/>
    <property type="project" value="InterPro"/>
</dbReference>
<dbReference type="Pfam" id="PF05834">
    <property type="entry name" value="Lycopene_cycl"/>
    <property type="match status" value="1"/>
</dbReference>
<dbReference type="InterPro" id="IPR008461">
    <property type="entry name" value="CrtY"/>
</dbReference>
<dbReference type="AlphaFoldDB" id="A0A022PIU2"/>
<dbReference type="Proteomes" id="UP000023464">
    <property type="component" value="Unassembled WGS sequence"/>
</dbReference>
<dbReference type="RefSeq" id="WP_036778079.1">
    <property type="nucleotide sequence ID" value="NZ_CAWLTM010000093.1"/>
</dbReference>
<keyword evidence="2" id="KW-0413">Isomerase</keyword>
<keyword evidence="3" id="KW-1185">Reference proteome</keyword>
<accession>A0A022PIU2</accession>
<dbReference type="InterPro" id="IPR010108">
    <property type="entry name" value="Lycopene_cyclase_b/e"/>
</dbReference>
<dbReference type="InterPro" id="IPR036188">
    <property type="entry name" value="FAD/NAD-bd_sf"/>
</dbReference>
<comment type="similarity">
    <text evidence="1">Belongs to the lycopene cyclase family.</text>
</comment>
<dbReference type="PATRIC" id="fig|1393736.3.peg.1856"/>
<protein>
    <submittedName>
        <fullName evidence="2">Lycopene cyclase</fullName>
        <ecNumber evidence="2">5.5.1.19</ecNumber>
    </submittedName>
</protein>
<gene>
    <name evidence="2" type="ORF">BA1DRAFT_01833</name>
</gene>
<name>A0A022PIU2_9GAMM</name>
<organism evidence="2 3">
    <name type="scientific">Photorhabdus aegyptia</name>
    <dbReference type="NCBI Taxonomy" id="2805098"/>
    <lineage>
        <taxon>Bacteria</taxon>
        <taxon>Pseudomonadati</taxon>
        <taxon>Pseudomonadota</taxon>
        <taxon>Gammaproteobacteria</taxon>
        <taxon>Enterobacterales</taxon>
        <taxon>Morganellaceae</taxon>
        <taxon>Photorhabdus</taxon>
    </lineage>
</organism>
<dbReference type="GO" id="GO:0016705">
    <property type="term" value="F:oxidoreductase activity, acting on paired donors, with incorporation or reduction of molecular oxygen"/>
    <property type="evidence" value="ECO:0007669"/>
    <property type="project" value="InterPro"/>
</dbReference>
<sequence>MMYDWDLILVGGGLANGLIAMRFQQCKPHLRVLLIESTETIGGNHTWSFHQHDLTEAEHRWIAPLITYHWSGYDVIFPAFQRTLPHSYFSITSQHFANILHAYLGERIQTRVLVQELTPQKVYLQDGTSLSAGAVIDGRGWRPGPFMGSGAQAFFGQEWELEESHSLTHPILMDTSVGQDTGYRFIYVLPFSSTRLLIEDTHYVDRRPPDKALSQATIAEYAKKHGWKLGKLIREESGCLPITLTGDFTSFWAQLAGQPTCGLRAALFHPTTGYSLPHAIRLADRIVALPELTDTSLFITLRDYARQQWQHQRFFRLLNRMLFLAGAPQQRWQVMQRFYQLSPDLIARFYAEQLNSVDKARILIGKPPVPIKGALKAMFKQHKKLQGFYYD</sequence>
<reference evidence="2 3" key="1">
    <citation type="submission" date="2014-03" db="EMBL/GenBank/DDBJ databases">
        <title>Draft Genome of Photorhabdus luminescens BA1, an Egyptian Isolate.</title>
        <authorList>
            <person name="Ghazal S."/>
            <person name="Hurst S.G.IV."/>
            <person name="Morris K."/>
            <person name="Thomas K."/>
            <person name="Tisa L.S."/>
        </authorList>
    </citation>
    <scope>NUCLEOTIDE SEQUENCE [LARGE SCALE GENOMIC DNA]</scope>
    <source>
        <strain evidence="2 3">BA1</strain>
    </source>
</reference>
<dbReference type="NCBIfam" id="TIGR01789">
    <property type="entry name" value="lycopene_cycl"/>
    <property type="match status" value="1"/>
</dbReference>
<dbReference type="GO" id="GO:0045436">
    <property type="term" value="F:lycopene beta cyclase activity"/>
    <property type="evidence" value="ECO:0007669"/>
    <property type="project" value="InterPro"/>
</dbReference>
<comment type="caution">
    <text evidence="2">The sequence shown here is derived from an EMBL/GenBank/DDBJ whole genome shotgun (WGS) entry which is preliminary data.</text>
</comment>
<dbReference type="NCBIfam" id="TIGR01790">
    <property type="entry name" value="carotene-cycl"/>
    <property type="match status" value="1"/>
</dbReference>
<evidence type="ECO:0000313" key="3">
    <source>
        <dbReference type="Proteomes" id="UP000023464"/>
    </source>
</evidence>
<dbReference type="EMBL" id="JFGV01000022">
    <property type="protein sequence ID" value="EYU15576.1"/>
    <property type="molecule type" value="Genomic_DNA"/>
</dbReference>